<gene>
    <name evidence="2" type="ORF">GCM10023200_54480</name>
</gene>
<keyword evidence="3" id="KW-1185">Reference proteome</keyword>
<dbReference type="EMBL" id="BAABHO010000067">
    <property type="protein sequence ID" value="GAA4809773.1"/>
    <property type="molecule type" value="Genomic_DNA"/>
</dbReference>
<evidence type="ECO:0000259" key="1">
    <source>
        <dbReference type="Pfam" id="PF00156"/>
    </source>
</evidence>
<reference evidence="3" key="1">
    <citation type="journal article" date="2019" name="Int. J. Syst. Evol. Microbiol.">
        <title>The Global Catalogue of Microorganisms (GCM) 10K type strain sequencing project: providing services to taxonomists for standard genome sequencing and annotation.</title>
        <authorList>
            <consortium name="The Broad Institute Genomics Platform"/>
            <consortium name="The Broad Institute Genome Sequencing Center for Infectious Disease"/>
            <person name="Wu L."/>
            <person name="Ma J."/>
        </authorList>
    </citation>
    <scope>NUCLEOTIDE SEQUENCE [LARGE SCALE GENOMIC DNA]</scope>
    <source>
        <strain evidence="3">JCM 17979</strain>
    </source>
</reference>
<evidence type="ECO:0000313" key="3">
    <source>
        <dbReference type="Proteomes" id="UP001500928"/>
    </source>
</evidence>
<organism evidence="2 3">
    <name type="scientific">Actinomycetospora chlora</name>
    <dbReference type="NCBI Taxonomy" id="663608"/>
    <lineage>
        <taxon>Bacteria</taxon>
        <taxon>Bacillati</taxon>
        <taxon>Actinomycetota</taxon>
        <taxon>Actinomycetes</taxon>
        <taxon>Pseudonocardiales</taxon>
        <taxon>Pseudonocardiaceae</taxon>
        <taxon>Actinomycetospora</taxon>
    </lineage>
</organism>
<dbReference type="Gene3D" id="3.40.50.2020">
    <property type="match status" value="1"/>
</dbReference>
<dbReference type="InterPro" id="IPR029057">
    <property type="entry name" value="PRTase-like"/>
</dbReference>
<dbReference type="CDD" id="cd06223">
    <property type="entry name" value="PRTases_typeI"/>
    <property type="match status" value="1"/>
</dbReference>
<evidence type="ECO:0000313" key="2">
    <source>
        <dbReference type="EMBL" id="GAA4809773.1"/>
    </source>
</evidence>
<dbReference type="Proteomes" id="UP001500928">
    <property type="component" value="Unassembled WGS sequence"/>
</dbReference>
<proteinExistence type="predicted"/>
<dbReference type="InterPro" id="IPR000836">
    <property type="entry name" value="PRTase_dom"/>
</dbReference>
<dbReference type="Pfam" id="PF00156">
    <property type="entry name" value="Pribosyltran"/>
    <property type="match status" value="1"/>
</dbReference>
<dbReference type="RefSeq" id="WP_345423561.1">
    <property type="nucleotide sequence ID" value="NZ_BAABHO010000067.1"/>
</dbReference>
<dbReference type="Gene3D" id="3.30.1310.20">
    <property type="entry name" value="PRTase-like"/>
    <property type="match status" value="1"/>
</dbReference>
<dbReference type="SUPFAM" id="SSF53271">
    <property type="entry name" value="PRTase-like"/>
    <property type="match status" value="1"/>
</dbReference>
<accession>A0ABP9CHS8</accession>
<feature type="domain" description="Phosphoribosyltransferase" evidence="1">
    <location>
        <begin position="15"/>
        <end position="175"/>
    </location>
</feature>
<protein>
    <recommendedName>
        <fullName evidence="1">Phosphoribosyltransferase domain-containing protein</fullName>
    </recommendedName>
</protein>
<name>A0ABP9CHS8_9PSEU</name>
<sequence>MSPPFADRIAAGRALAPHLTALGLHRPLLVGLARGGVPVAAAAAAALGGGAEVDVGVARKITAPDRPEAGLGAVAVDGEPVWFDRAVEHSGLDPEALAAAVAAERAEARRRELAYGAGWRAAAPGRDVVLVDDGIATGVTVVAALGSALAVGPARVVLATPVAAPVALERIAGVWDGTVVAVLAPEDFRAVSDVYGDFGQLTDDDVRRVLGR</sequence>
<comment type="caution">
    <text evidence="2">The sequence shown here is derived from an EMBL/GenBank/DDBJ whole genome shotgun (WGS) entry which is preliminary data.</text>
</comment>